<dbReference type="SUPFAM" id="SSF117916">
    <property type="entry name" value="Fe-S cluster assembly (FSCA) domain-like"/>
    <property type="match status" value="1"/>
</dbReference>
<dbReference type="InterPro" id="IPR052339">
    <property type="entry name" value="Fe-S_Maturation_MIP18"/>
</dbReference>
<dbReference type="PANTHER" id="PTHR42831">
    <property type="entry name" value="FE-S PROTEIN MATURATION AUXILIARY FACTOR YITW"/>
    <property type="match status" value="1"/>
</dbReference>
<dbReference type="InterPro" id="IPR034904">
    <property type="entry name" value="FSCA_dom_sf"/>
</dbReference>
<feature type="domain" description="MIP18 family-like" evidence="1">
    <location>
        <begin position="2"/>
        <end position="74"/>
    </location>
</feature>
<dbReference type="Pfam" id="PF01883">
    <property type="entry name" value="FeS_assembly_P"/>
    <property type="match status" value="1"/>
</dbReference>
<proteinExistence type="predicted"/>
<dbReference type="Gene3D" id="3.30.300.130">
    <property type="entry name" value="Fe-S cluster assembly (FSCA)"/>
    <property type="match status" value="1"/>
</dbReference>
<sequence length="97" mass="10840">MKEQIVSNLQQVYDPEMPSINVYDLGLIYEIDIKGSHVDIVHTLTSMMCPAGDLISSNIKEAVEKVDGVETVTVKLTHTPQFSKEMMSEEARMALNL</sequence>
<dbReference type="EMBL" id="UINC01028729">
    <property type="protein sequence ID" value="SVB10231.1"/>
    <property type="molecule type" value="Genomic_DNA"/>
</dbReference>
<reference evidence="2" key="1">
    <citation type="submission" date="2018-05" db="EMBL/GenBank/DDBJ databases">
        <authorList>
            <person name="Lanie J.A."/>
            <person name="Ng W.-L."/>
            <person name="Kazmierczak K.M."/>
            <person name="Andrzejewski T.M."/>
            <person name="Davidsen T.M."/>
            <person name="Wayne K.J."/>
            <person name="Tettelin H."/>
            <person name="Glass J.I."/>
            <person name="Rusch D."/>
            <person name="Podicherti R."/>
            <person name="Tsui H.-C.T."/>
            <person name="Winkler M.E."/>
        </authorList>
    </citation>
    <scope>NUCLEOTIDE SEQUENCE</scope>
</reference>
<organism evidence="2">
    <name type="scientific">marine metagenome</name>
    <dbReference type="NCBI Taxonomy" id="408172"/>
    <lineage>
        <taxon>unclassified sequences</taxon>
        <taxon>metagenomes</taxon>
        <taxon>ecological metagenomes</taxon>
    </lineage>
</organism>
<gene>
    <name evidence="2" type="ORF">METZ01_LOCUS163085</name>
</gene>
<dbReference type="AlphaFoldDB" id="A0A382B9L1"/>
<evidence type="ECO:0000259" key="1">
    <source>
        <dbReference type="Pfam" id="PF01883"/>
    </source>
</evidence>
<dbReference type="InterPro" id="IPR002744">
    <property type="entry name" value="MIP18-like"/>
</dbReference>
<name>A0A382B9L1_9ZZZZ</name>
<accession>A0A382B9L1</accession>
<dbReference type="PANTHER" id="PTHR42831:SF1">
    <property type="entry name" value="FE-S PROTEIN MATURATION AUXILIARY FACTOR YITW"/>
    <property type="match status" value="1"/>
</dbReference>
<evidence type="ECO:0000313" key="2">
    <source>
        <dbReference type="EMBL" id="SVB10231.1"/>
    </source>
</evidence>
<protein>
    <recommendedName>
        <fullName evidence="1">MIP18 family-like domain-containing protein</fullName>
    </recommendedName>
</protein>